<reference evidence="1 2" key="1">
    <citation type="submission" date="2015-06" db="EMBL/GenBank/DDBJ databases">
        <authorList>
            <person name="Hoefler B.C."/>
            <person name="Straight P.D."/>
        </authorList>
    </citation>
    <scope>NUCLEOTIDE SEQUENCE [LARGE SCALE GENOMIC DNA]</scope>
    <source>
        <strain evidence="1 2">NRRL 3427</strain>
    </source>
</reference>
<protein>
    <submittedName>
        <fullName evidence="1">Glycosyl hydrolase</fullName>
    </submittedName>
</protein>
<dbReference type="AlphaFoldDB" id="A0A0L8KAD8"/>
<dbReference type="GO" id="GO:0016787">
    <property type="term" value="F:hydrolase activity"/>
    <property type="evidence" value="ECO:0007669"/>
    <property type="project" value="UniProtKB-KW"/>
</dbReference>
<gene>
    <name evidence="1" type="ORF">ADK34_20725</name>
</gene>
<dbReference type="InterPro" id="IPR011042">
    <property type="entry name" value="6-blade_b-propeller_TolB-like"/>
</dbReference>
<comment type="caution">
    <text evidence="1">The sequence shown here is derived from an EMBL/GenBank/DDBJ whole genome shotgun (WGS) entry which is preliminary data.</text>
</comment>
<accession>A0A0L8KAD8</accession>
<keyword evidence="1" id="KW-0378">Hydrolase</keyword>
<proteinExistence type="predicted"/>
<name>A0A0L8KAD8_STRVR</name>
<dbReference type="Proteomes" id="UP000037023">
    <property type="component" value="Unassembled WGS sequence"/>
</dbReference>
<dbReference type="EMBL" id="LGUP01000236">
    <property type="protein sequence ID" value="KOG22831.1"/>
    <property type="molecule type" value="Genomic_DNA"/>
</dbReference>
<evidence type="ECO:0000313" key="1">
    <source>
        <dbReference type="EMBL" id="KOG22831.1"/>
    </source>
</evidence>
<evidence type="ECO:0000313" key="2">
    <source>
        <dbReference type="Proteomes" id="UP000037023"/>
    </source>
</evidence>
<feature type="non-terminal residue" evidence="1">
    <location>
        <position position="1"/>
    </location>
</feature>
<sequence length="153" mass="16954">YCVGDNTPFNDYDFATGTSGAKFNCAAPVNNSPNNTGLTNLPPAKAATVWYDYQASEEFPEIDGGQGAAPMSGPFYHYDAASTSERKFPEYYDKTPFFYEWSRNFIKEFRLDSAGDLLKINPFVAELGLRSPIDMKFGPDGAMYVAEWGIGYS</sequence>
<dbReference type="Gene3D" id="2.120.10.30">
    <property type="entry name" value="TolB, C-terminal domain"/>
    <property type="match status" value="1"/>
</dbReference>
<organism evidence="1 2">
    <name type="scientific">Streptomyces viridochromogenes</name>
    <dbReference type="NCBI Taxonomy" id="1938"/>
    <lineage>
        <taxon>Bacteria</taxon>
        <taxon>Bacillati</taxon>
        <taxon>Actinomycetota</taxon>
        <taxon>Actinomycetes</taxon>
        <taxon>Kitasatosporales</taxon>
        <taxon>Streptomycetaceae</taxon>
        <taxon>Streptomyces</taxon>
    </lineage>
</organism>
<feature type="non-terminal residue" evidence="1">
    <location>
        <position position="153"/>
    </location>
</feature>